<gene>
    <name evidence="1" type="ORF">MBLL_00686</name>
</gene>
<dbReference type="Pfam" id="PF14022">
    <property type="entry name" value="DUF4238"/>
    <property type="match status" value="1"/>
</dbReference>
<reference evidence="1" key="1">
    <citation type="submission" date="2019-12" db="EMBL/GenBank/DDBJ databases">
        <authorList>
            <person name="Cremers G."/>
        </authorList>
    </citation>
    <scope>NUCLEOTIDE SEQUENCE</scope>
    <source>
        <strain evidence="1">Mbul2</strain>
        <plasmid evidence="1">1</plasmid>
    </source>
</reference>
<proteinExistence type="predicted"/>
<evidence type="ECO:0008006" key="2">
    <source>
        <dbReference type="Google" id="ProtNLM"/>
    </source>
</evidence>
<organism evidence="1">
    <name type="scientific">Methylobacterium bullatum</name>
    <dbReference type="NCBI Taxonomy" id="570505"/>
    <lineage>
        <taxon>Bacteria</taxon>
        <taxon>Pseudomonadati</taxon>
        <taxon>Pseudomonadota</taxon>
        <taxon>Alphaproteobacteria</taxon>
        <taxon>Hyphomicrobiales</taxon>
        <taxon>Methylobacteriaceae</taxon>
        <taxon>Methylobacterium</taxon>
    </lineage>
</organism>
<keyword evidence="1" id="KW-0614">Plasmid</keyword>
<dbReference type="EMBL" id="LR743510">
    <property type="protein sequence ID" value="CAA2137497.1"/>
    <property type="molecule type" value="Genomic_DNA"/>
</dbReference>
<dbReference type="AlphaFoldDB" id="A0A679JFA6"/>
<dbReference type="InterPro" id="IPR025332">
    <property type="entry name" value="DUF4238"/>
</dbReference>
<geneLocation type="plasmid" evidence="1">
    <name>1</name>
</geneLocation>
<evidence type="ECO:0000313" key="1">
    <source>
        <dbReference type="EMBL" id="CAA2137497.1"/>
    </source>
</evidence>
<protein>
    <recommendedName>
        <fullName evidence="2">DUF4238 domain-containing protein</fullName>
    </recommendedName>
</protein>
<accession>A0A679JFA6</accession>
<name>A0A679JFA6_9HYPH</name>
<dbReference type="RefSeq" id="WP_339159259.1">
    <property type="nucleotide sequence ID" value="NZ_LR743510.1"/>
</dbReference>
<sequence>MKSVLTHQKLSMHDEGQRHHYIPVCYLKQWINNKNQICQYSKPHQNRVVPNRLHPSATGYVRGLYDLIDTEDQEVREALEREFMRPIDTRAADLLREMTGNMQTMNNIEKRSAWTTFILSLMMRNPEDIRLHKAKYIADWYKSDPKRRKFYKKIWRPGLPNRVEDIIAMFDPKEIERRAMEALVPLITNPRIGEFINRMRWGTLILPPFAPVLLTSDRPLIVSNGIINEDSHILIPIGPKHIFYAVNNGGVVDYLKARNPAEMAFIINRSVTQQAVTYVYAQWDIHRKFVQEYMGTAQLPSLIERMQDTPAAQKGYKRLQRLRRKGLLP</sequence>